<evidence type="ECO:0000313" key="5">
    <source>
        <dbReference type="EMBL" id="CAG9978723.1"/>
    </source>
</evidence>
<dbReference type="OrthoDB" id="2219495at2759"/>
<keyword evidence="3" id="KW-0274">FAD</keyword>
<dbReference type="Proteomes" id="UP000754883">
    <property type="component" value="Unassembled WGS sequence"/>
</dbReference>
<dbReference type="GO" id="GO:0050660">
    <property type="term" value="F:flavin adenine dinucleotide binding"/>
    <property type="evidence" value="ECO:0007669"/>
    <property type="project" value="InterPro"/>
</dbReference>
<evidence type="ECO:0000256" key="4">
    <source>
        <dbReference type="ARBA" id="ARBA00023002"/>
    </source>
</evidence>
<dbReference type="InterPro" id="IPR036188">
    <property type="entry name" value="FAD/NAD-bd_sf"/>
</dbReference>
<dbReference type="PANTHER" id="PTHR10961">
    <property type="entry name" value="PEROXISOMAL SARCOSINE OXIDASE"/>
    <property type="match status" value="1"/>
</dbReference>
<keyword evidence="4" id="KW-0560">Oxidoreductase</keyword>
<reference evidence="5 6" key="2">
    <citation type="submission" date="2021-10" db="EMBL/GenBank/DDBJ databases">
        <authorList>
            <person name="Piombo E."/>
        </authorList>
    </citation>
    <scope>NUCLEOTIDE SEQUENCE [LARGE SCALE GENOMIC DNA]</scope>
</reference>
<name>A0A9N9U4D7_9HYPO</name>
<keyword evidence="6" id="KW-1185">Reference proteome</keyword>
<evidence type="ECO:0000313" key="6">
    <source>
        <dbReference type="Proteomes" id="UP000754883"/>
    </source>
</evidence>
<dbReference type="PANTHER" id="PTHR10961:SF15">
    <property type="entry name" value="FAD DEPENDENT OXIDOREDUCTASE DOMAIN-CONTAINING PROTEIN"/>
    <property type="match status" value="1"/>
</dbReference>
<organism evidence="5 6">
    <name type="scientific">Clonostachys byssicola</name>
    <dbReference type="NCBI Taxonomy" id="160290"/>
    <lineage>
        <taxon>Eukaryota</taxon>
        <taxon>Fungi</taxon>
        <taxon>Dikarya</taxon>
        <taxon>Ascomycota</taxon>
        <taxon>Pezizomycotina</taxon>
        <taxon>Sordariomycetes</taxon>
        <taxon>Hypocreomycetidae</taxon>
        <taxon>Hypocreales</taxon>
        <taxon>Bionectriaceae</taxon>
        <taxon>Clonostachys</taxon>
    </lineage>
</organism>
<dbReference type="Gene3D" id="3.30.9.10">
    <property type="entry name" value="D-Amino Acid Oxidase, subunit A, domain 2"/>
    <property type="match status" value="1"/>
</dbReference>
<comment type="caution">
    <text evidence="5">The sequence shown here is derived from an EMBL/GenBank/DDBJ whole genome shotgun (WGS) entry which is preliminary data.</text>
</comment>
<reference evidence="6" key="1">
    <citation type="submission" date="2019-06" db="EMBL/GenBank/DDBJ databases">
        <authorList>
            <person name="Broberg M."/>
        </authorList>
    </citation>
    <scope>NUCLEOTIDE SEQUENCE [LARGE SCALE GENOMIC DNA]</scope>
</reference>
<accession>A0A9N9U4D7</accession>
<comment type="cofactor">
    <cofactor evidence="1">
        <name>FAD</name>
        <dbReference type="ChEBI" id="CHEBI:57692"/>
    </cofactor>
</comment>
<dbReference type="InterPro" id="IPR045170">
    <property type="entry name" value="MTOX"/>
</dbReference>
<dbReference type="EMBL" id="CABFNO020001300">
    <property type="protein sequence ID" value="CAG9978723.1"/>
    <property type="molecule type" value="Genomic_DNA"/>
</dbReference>
<dbReference type="SUPFAM" id="SSF51905">
    <property type="entry name" value="FAD/NAD(P)-binding domain"/>
    <property type="match status" value="1"/>
</dbReference>
<proteinExistence type="predicted"/>
<sequence>MEKAGLGHTQYFIQSPEDEQRALRDGWAGPRLDQFRRKERNLPLDGVFDSQAGIVQADLACNYALRLVEAAGAITFFGEGRGEFLTFIRDEKDNHQIKGIITRDQQRHHADLVIIAAGAHSHQIVPELQSFLTATAGNFVYIKVPQELKHRFEAKVFPPWTWNYTGASDGGGLGGFPLDRKFLLYLVAFVTLRK</sequence>
<evidence type="ECO:0000256" key="3">
    <source>
        <dbReference type="ARBA" id="ARBA00022827"/>
    </source>
</evidence>
<evidence type="ECO:0000256" key="2">
    <source>
        <dbReference type="ARBA" id="ARBA00022630"/>
    </source>
</evidence>
<keyword evidence="2" id="KW-0285">Flavoprotein</keyword>
<dbReference type="AlphaFoldDB" id="A0A9N9U4D7"/>
<protein>
    <submittedName>
        <fullName evidence="5">Uncharacterized protein</fullName>
    </submittedName>
</protein>
<dbReference type="GO" id="GO:0008115">
    <property type="term" value="F:sarcosine oxidase activity"/>
    <property type="evidence" value="ECO:0007669"/>
    <property type="project" value="TreeGrafter"/>
</dbReference>
<dbReference type="Gene3D" id="3.50.50.60">
    <property type="entry name" value="FAD/NAD(P)-binding domain"/>
    <property type="match status" value="1"/>
</dbReference>
<gene>
    <name evidence="5" type="ORF">CBYS24578_00009373</name>
</gene>
<evidence type="ECO:0000256" key="1">
    <source>
        <dbReference type="ARBA" id="ARBA00001974"/>
    </source>
</evidence>